<dbReference type="OrthoDB" id="6574225at2759"/>
<proteinExistence type="predicted"/>
<reference evidence="1 2" key="1">
    <citation type="submission" date="2019-08" db="EMBL/GenBank/DDBJ databases">
        <title>Whole genome of Aphis craccivora.</title>
        <authorList>
            <person name="Voronova N.V."/>
            <person name="Shulinski R.S."/>
            <person name="Bandarenka Y.V."/>
            <person name="Zhorov D.G."/>
            <person name="Warner D."/>
        </authorList>
    </citation>
    <scope>NUCLEOTIDE SEQUENCE [LARGE SCALE GENOMIC DNA]</scope>
    <source>
        <strain evidence="1">180601</strain>
        <tissue evidence="1">Whole Body</tissue>
    </source>
</reference>
<sequence>VHNFSTCSTHKPGTENERLCTVCSLLEADSVSHENKAQEKWNRKNKRQLKNNSYLTPNPHLKYLTLSNSNSKKTMPILKNGSRFEELKGCKTKAFPGRVIFNNTCAFDSLASLIMVSYCDSKQYSEMLDISEKSDFLSFICKILNYGISSESYSCRADLIINNLNVEIKQMEYGTTLVVCASTIGHVIDALMEKYPSAIEISNCSICEQIKKRNVMHFTFQINVDDNLSKLQKFLDERLIDNYLICGHNDCRGLKKVTTSVSEMHVFIDVLLWEGEDAVSSLRSSEAATIFKIKLCDIPQLIKVKSKVYALRGVLAFKRPKSSLRNSVGHYTAYIKRGSRNWELYDDLKKMPVLVKEQIAVPVEFLFYSI</sequence>
<gene>
    <name evidence="1" type="ORF">FWK35_00036377</name>
</gene>
<evidence type="ECO:0008006" key="3">
    <source>
        <dbReference type="Google" id="ProtNLM"/>
    </source>
</evidence>
<dbReference type="AlphaFoldDB" id="A0A6G0VNJ4"/>
<dbReference type="EMBL" id="VUJU01015341">
    <property type="protein sequence ID" value="KAF0694614.1"/>
    <property type="molecule type" value="Genomic_DNA"/>
</dbReference>
<evidence type="ECO:0000313" key="2">
    <source>
        <dbReference type="Proteomes" id="UP000478052"/>
    </source>
</evidence>
<keyword evidence="2" id="KW-1185">Reference proteome</keyword>
<dbReference type="Proteomes" id="UP000478052">
    <property type="component" value="Unassembled WGS sequence"/>
</dbReference>
<name>A0A6G0VNJ4_APHCR</name>
<accession>A0A6G0VNJ4</accession>
<evidence type="ECO:0000313" key="1">
    <source>
        <dbReference type="EMBL" id="KAF0694614.1"/>
    </source>
</evidence>
<protein>
    <recommendedName>
        <fullName evidence="3">USP domain-containing protein</fullName>
    </recommendedName>
</protein>
<comment type="caution">
    <text evidence="1">The sequence shown here is derived from an EMBL/GenBank/DDBJ whole genome shotgun (WGS) entry which is preliminary data.</text>
</comment>
<organism evidence="1 2">
    <name type="scientific">Aphis craccivora</name>
    <name type="common">Cowpea aphid</name>
    <dbReference type="NCBI Taxonomy" id="307492"/>
    <lineage>
        <taxon>Eukaryota</taxon>
        <taxon>Metazoa</taxon>
        <taxon>Ecdysozoa</taxon>
        <taxon>Arthropoda</taxon>
        <taxon>Hexapoda</taxon>
        <taxon>Insecta</taxon>
        <taxon>Pterygota</taxon>
        <taxon>Neoptera</taxon>
        <taxon>Paraneoptera</taxon>
        <taxon>Hemiptera</taxon>
        <taxon>Sternorrhyncha</taxon>
        <taxon>Aphidomorpha</taxon>
        <taxon>Aphidoidea</taxon>
        <taxon>Aphididae</taxon>
        <taxon>Aphidini</taxon>
        <taxon>Aphis</taxon>
        <taxon>Aphis</taxon>
    </lineage>
</organism>
<feature type="non-terminal residue" evidence="1">
    <location>
        <position position="1"/>
    </location>
</feature>